<comment type="caution">
    <text evidence="1">The sequence shown here is derived from an EMBL/GenBank/DDBJ whole genome shotgun (WGS) entry which is preliminary data.</text>
</comment>
<dbReference type="Proteomes" id="UP000616608">
    <property type="component" value="Unassembled WGS sequence"/>
</dbReference>
<evidence type="ECO:0000313" key="1">
    <source>
        <dbReference type="EMBL" id="GGG32936.1"/>
    </source>
</evidence>
<proteinExistence type="predicted"/>
<gene>
    <name evidence="1" type="ORF">GCM10007425_29520</name>
</gene>
<reference evidence="1" key="1">
    <citation type="journal article" date="2014" name="Int. J. Syst. Evol. Microbiol.">
        <title>Complete genome sequence of Corynebacterium casei LMG S-19264T (=DSM 44701T), isolated from a smear-ripened cheese.</title>
        <authorList>
            <consortium name="US DOE Joint Genome Institute (JGI-PGF)"/>
            <person name="Walter F."/>
            <person name="Albersmeier A."/>
            <person name="Kalinowski J."/>
            <person name="Ruckert C."/>
        </authorList>
    </citation>
    <scope>NUCLEOTIDE SEQUENCE</scope>
    <source>
        <strain evidence="1">CGMCC 1.15760</strain>
    </source>
</reference>
<dbReference type="RefSeq" id="WP_188615838.1">
    <property type="nucleotide sequence ID" value="NZ_BMJT01000013.1"/>
</dbReference>
<dbReference type="EMBL" id="BMJT01000013">
    <property type="protein sequence ID" value="GGG32936.1"/>
    <property type="molecule type" value="Genomic_DNA"/>
</dbReference>
<organism evidence="1 2">
    <name type="scientific">Lysinibacillus alkalisoli</name>
    <dbReference type="NCBI Taxonomy" id="1911548"/>
    <lineage>
        <taxon>Bacteria</taxon>
        <taxon>Bacillati</taxon>
        <taxon>Bacillota</taxon>
        <taxon>Bacilli</taxon>
        <taxon>Bacillales</taxon>
        <taxon>Bacillaceae</taxon>
        <taxon>Lysinibacillus</taxon>
    </lineage>
</organism>
<protein>
    <submittedName>
        <fullName evidence="1">Uncharacterized protein</fullName>
    </submittedName>
</protein>
<evidence type="ECO:0000313" key="2">
    <source>
        <dbReference type="Proteomes" id="UP000616608"/>
    </source>
</evidence>
<accession>A0A917LJS5</accession>
<keyword evidence="2" id="KW-1185">Reference proteome</keyword>
<sequence>MTKENGEVEVRTARKVPAVKKSESTEKVEVLSEKKIYVGPGKPGLVTNTVYDGGYPIFIKEMIEECPEIEKLMVAIKDYSTAQQKIREKGTLEHAHAEKIMAYFKKEGNQ</sequence>
<name>A0A917LJS5_9BACI</name>
<reference evidence="1" key="2">
    <citation type="submission" date="2020-09" db="EMBL/GenBank/DDBJ databases">
        <authorList>
            <person name="Sun Q."/>
            <person name="Zhou Y."/>
        </authorList>
    </citation>
    <scope>NUCLEOTIDE SEQUENCE</scope>
    <source>
        <strain evidence="1">CGMCC 1.15760</strain>
    </source>
</reference>
<dbReference type="AlphaFoldDB" id="A0A917LJS5"/>